<gene>
    <name evidence="2" type="ORF">ACAOBT_LOCUS32146</name>
</gene>
<keyword evidence="3" id="KW-1185">Reference proteome</keyword>
<comment type="caution">
    <text evidence="2">The sequence shown here is derived from an EMBL/GenBank/DDBJ whole genome shotgun (WGS) entry which is preliminary data.</text>
</comment>
<dbReference type="InterPro" id="IPR052943">
    <property type="entry name" value="TMTC_O-mannosyl-trnsfr"/>
</dbReference>
<dbReference type="OrthoDB" id="1658288at2759"/>
<dbReference type="Proteomes" id="UP001152888">
    <property type="component" value="Unassembled WGS sequence"/>
</dbReference>
<proteinExistence type="predicted"/>
<evidence type="ECO:0000313" key="3">
    <source>
        <dbReference type="Proteomes" id="UP001152888"/>
    </source>
</evidence>
<dbReference type="PANTHER" id="PTHR44809">
    <property type="match status" value="1"/>
</dbReference>
<dbReference type="PANTHER" id="PTHR44809:SF1">
    <property type="entry name" value="PROTEIN O-MANNOSYL-TRANSFERASE TMTC1"/>
    <property type="match status" value="1"/>
</dbReference>
<feature type="signal peptide" evidence="1">
    <location>
        <begin position="1"/>
        <end position="15"/>
    </location>
</feature>
<sequence>MVFFIVLLVATGTLRTIVRNRDWRSRDSLLRAGLETLPHNAKMHYNYANFLRDSKRPELAKLHYHTALSYTEARQHYENDSNQEVMQDEKVYAVDMQKVLLLPKMSTKESFFVGRIQ</sequence>
<feature type="chain" id="PRO_5040129999" evidence="1">
    <location>
        <begin position="16"/>
        <end position="117"/>
    </location>
</feature>
<evidence type="ECO:0000313" key="2">
    <source>
        <dbReference type="EMBL" id="CAH2011358.1"/>
    </source>
</evidence>
<reference evidence="2" key="1">
    <citation type="submission" date="2022-03" db="EMBL/GenBank/DDBJ databases">
        <authorList>
            <person name="Sayadi A."/>
        </authorList>
    </citation>
    <scope>NUCLEOTIDE SEQUENCE</scope>
</reference>
<name>A0A9P0Q5X3_ACAOB</name>
<protein>
    <submittedName>
        <fullName evidence="2">Uncharacterized protein</fullName>
    </submittedName>
</protein>
<evidence type="ECO:0000256" key="1">
    <source>
        <dbReference type="SAM" id="SignalP"/>
    </source>
</evidence>
<dbReference type="AlphaFoldDB" id="A0A9P0Q5X3"/>
<keyword evidence="1" id="KW-0732">Signal</keyword>
<organism evidence="2 3">
    <name type="scientific">Acanthoscelides obtectus</name>
    <name type="common">Bean weevil</name>
    <name type="synonym">Bruchus obtectus</name>
    <dbReference type="NCBI Taxonomy" id="200917"/>
    <lineage>
        <taxon>Eukaryota</taxon>
        <taxon>Metazoa</taxon>
        <taxon>Ecdysozoa</taxon>
        <taxon>Arthropoda</taxon>
        <taxon>Hexapoda</taxon>
        <taxon>Insecta</taxon>
        <taxon>Pterygota</taxon>
        <taxon>Neoptera</taxon>
        <taxon>Endopterygota</taxon>
        <taxon>Coleoptera</taxon>
        <taxon>Polyphaga</taxon>
        <taxon>Cucujiformia</taxon>
        <taxon>Chrysomeloidea</taxon>
        <taxon>Chrysomelidae</taxon>
        <taxon>Bruchinae</taxon>
        <taxon>Bruchini</taxon>
        <taxon>Acanthoscelides</taxon>
    </lineage>
</organism>
<accession>A0A9P0Q5X3</accession>
<dbReference type="EMBL" id="CAKOFQ010008066">
    <property type="protein sequence ID" value="CAH2011358.1"/>
    <property type="molecule type" value="Genomic_DNA"/>
</dbReference>